<keyword evidence="6" id="KW-0653">Protein transport</keyword>
<dbReference type="InterPro" id="IPR000515">
    <property type="entry name" value="MetI-like"/>
</dbReference>
<dbReference type="PANTHER" id="PTHR43386">
    <property type="entry name" value="OLIGOPEPTIDE TRANSPORT SYSTEM PERMEASE PROTEIN APPC"/>
    <property type="match status" value="1"/>
</dbReference>
<keyword evidence="13" id="KW-1185">Reference proteome</keyword>
<evidence type="ECO:0000256" key="9">
    <source>
        <dbReference type="ARBA" id="ARBA00024202"/>
    </source>
</evidence>
<name>A0ABT2WJD3_9BACI</name>
<dbReference type="EMBL" id="JAOUSE010000030">
    <property type="protein sequence ID" value="MCU9594809.1"/>
    <property type="molecule type" value="Genomic_DNA"/>
</dbReference>
<accession>A0ABT2WJD3</accession>
<proteinExistence type="inferred from homology"/>
<keyword evidence="7 10" id="KW-1133">Transmembrane helix</keyword>
<reference evidence="12 13" key="1">
    <citation type="submission" date="2022-10" db="EMBL/GenBank/DDBJ databases">
        <title>Description of Fervidibacillus gen. nov. in the family Fervidibacillaceae fam. nov. with two species, Fervidibacillus albus sp. nov., and Fervidibacillus halotolerans sp. nov., isolated from tidal flat sediments.</title>
        <authorList>
            <person name="Kwon K.K."/>
            <person name="Yang S.-H."/>
        </authorList>
    </citation>
    <scope>NUCLEOTIDE SEQUENCE [LARGE SCALE GENOMIC DNA]</scope>
    <source>
        <strain evidence="12 13">DSM 23332</strain>
    </source>
</reference>
<feature type="transmembrane region" description="Helical" evidence="10">
    <location>
        <begin position="299"/>
        <end position="328"/>
    </location>
</feature>
<dbReference type="RefSeq" id="WP_173661240.1">
    <property type="nucleotide sequence ID" value="NZ_JAOUSE010000030.1"/>
</dbReference>
<evidence type="ECO:0000256" key="2">
    <source>
        <dbReference type="ARBA" id="ARBA00022448"/>
    </source>
</evidence>
<organism evidence="12 13">
    <name type="scientific">Pallidibacillus thermolactis</name>
    <dbReference type="NCBI Taxonomy" id="251051"/>
    <lineage>
        <taxon>Bacteria</taxon>
        <taxon>Bacillati</taxon>
        <taxon>Bacillota</taxon>
        <taxon>Bacilli</taxon>
        <taxon>Bacillales</taxon>
        <taxon>Bacillaceae</taxon>
        <taxon>Pallidibacillus</taxon>
    </lineage>
</organism>
<keyword evidence="4 10" id="KW-0812">Transmembrane</keyword>
<dbReference type="CDD" id="cd06261">
    <property type="entry name" value="TM_PBP2"/>
    <property type="match status" value="1"/>
</dbReference>
<feature type="transmembrane region" description="Helical" evidence="10">
    <location>
        <begin position="348"/>
        <end position="371"/>
    </location>
</feature>
<protein>
    <submittedName>
        <fullName evidence="12">ABC transporter permease</fullName>
    </submittedName>
</protein>
<feature type="transmembrane region" description="Helical" evidence="10">
    <location>
        <begin position="46"/>
        <end position="68"/>
    </location>
</feature>
<feature type="domain" description="ABC transmembrane type-1" evidence="11">
    <location>
        <begin position="182"/>
        <end position="371"/>
    </location>
</feature>
<dbReference type="Pfam" id="PF12911">
    <property type="entry name" value="OppC_N"/>
    <property type="match status" value="1"/>
</dbReference>
<dbReference type="InterPro" id="IPR025966">
    <property type="entry name" value="OppC_N"/>
</dbReference>
<comment type="similarity">
    <text evidence="9">Belongs to the binding-protein-dependent transport system permease family. OppBC subfamily.</text>
</comment>
<dbReference type="SUPFAM" id="SSF161098">
    <property type="entry name" value="MetI-like"/>
    <property type="match status" value="1"/>
</dbReference>
<dbReference type="Pfam" id="PF00528">
    <property type="entry name" value="BPD_transp_1"/>
    <property type="match status" value="1"/>
</dbReference>
<sequence>MDQKNVNNLPKELFKPLVRKEDTSEKISRPSRTFGQNARRTLFKNIPAMISLVVLILIIIMSIIGPFMNKYGSNDQNLDHAKMPPRVPGLEKVSWLGFDGTLSDELTGATVEQATQKAYMRFNNEEDYIDIKVISDGDGSPNSAEIKATYHIYKAKGLEDTYYWLGTDQLGRDQWTRLWEGTRVSLIIAFVAALLDLVIGVAYGGISGYYGGRVDNVMQRIIEILSGIPSLVVILLMMLILKPGMTSIIIALVITGWTGMARIVRGEVLKLKSQEFVLAAKTLGTSDGKIIRKHLIPNISGIIIVNTMFTIPSAVFFEAFLSFIGLGIAPPKASLGSLIDIGFDNMQIYPYMLVFPAALLSIIMIAFNILGDGLRDAFDPKMHK</sequence>
<dbReference type="Gene3D" id="1.10.3720.10">
    <property type="entry name" value="MetI-like"/>
    <property type="match status" value="1"/>
</dbReference>
<evidence type="ECO:0000256" key="8">
    <source>
        <dbReference type="ARBA" id="ARBA00023136"/>
    </source>
</evidence>
<dbReference type="Proteomes" id="UP001208656">
    <property type="component" value="Unassembled WGS sequence"/>
</dbReference>
<evidence type="ECO:0000256" key="4">
    <source>
        <dbReference type="ARBA" id="ARBA00022692"/>
    </source>
</evidence>
<evidence type="ECO:0000313" key="12">
    <source>
        <dbReference type="EMBL" id="MCU9594809.1"/>
    </source>
</evidence>
<keyword evidence="2 10" id="KW-0813">Transport</keyword>
<keyword evidence="5" id="KW-0571">Peptide transport</keyword>
<keyword evidence="3" id="KW-1003">Cell membrane</keyword>
<evidence type="ECO:0000256" key="10">
    <source>
        <dbReference type="RuleBase" id="RU363032"/>
    </source>
</evidence>
<feature type="transmembrane region" description="Helical" evidence="10">
    <location>
        <begin position="247"/>
        <end position="264"/>
    </location>
</feature>
<evidence type="ECO:0000256" key="7">
    <source>
        <dbReference type="ARBA" id="ARBA00022989"/>
    </source>
</evidence>
<evidence type="ECO:0000259" key="11">
    <source>
        <dbReference type="PROSITE" id="PS50928"/>
    </source>
</evidence>
<feature type="transmembrane region" description="Helical" evidence="10">
    <location>
        <begin position="221"/>
        <end position="241"/>
    </location>
</feature>
<gene>
    <name evidence="12" type="ORF">OEV82_10205</name>
</gene>
<evidence type="ECO:0000256" key="3">
    <source>
        <dbReference type="ARBA" id="ARBA00022475"/>
    </source>
</evidence>
<evidence type="ECO:0000256" key="5">
    <source>
        <dbReference type="ARBA" id="ARBA00022856"/>
    </source>
</evidence>
<dbReference type="InterPro" id="IPR035906">
    <property type="entry name" value="MetI-like_sf"/>
</dbReference>
<comment type="caution">
    <text evidence="12">The sequence shown here is derived from an EMBL/GenBank/DDBJ whole genome shotgun (WGS) entry which is preliminary data.</text>
</comment>
<evidence type="ECO:0000256" key="1">
    <source>
        <dbReference type="ARBA" id="ARBA00004651"/>
    </source>
</evidence>
<dbReference type="NCBIfam" id="NF045475">
    <property type="entry name" value="Opp3C"/>
    <property type="match status" value="1"/>
</dbReference>
<dbReference type="PANTHER" id="PTHR43386:SF24">
    <property type="entry name" value="OLIGOPEPTIDE TRANSPORT SYSTEM PERMEASE PROTEIN AMID"/>
    <property type="match status" value="1"/>
</dbReference>
<evidence type="ECO:0000313" key="13">
    <source>
        <dbReference type="Proteomes" id="UP001208656"/>
    </source>
</evidence>
<dbReference type="PROSITE" id="PS50928">
    <property type="entry name" value="ABC_TM1"/>
    <property type="match status" value="1"/>
</dbReference>
<comment type="subcellular location">
    <subcellularLocation>
        <location evidence="1 10">Cell membrane</location>
        <topology evidence="1 10">Multi-pass membrane protein</topology>
    </subcellularLocation>
</comment>
<feature type="transmembrane region" description="Helical" evidence="10">
    <location>
        <begin position="184"/>
        <end position="209"/>
    </location>
</feature>
<keyword evidence="8 10" id="KW-0472">Membrane</keyword>
<dbReference type="InterPro" id="IPR050366">
    <property type="entry name" value="BP-dependent_transpt_permease"/>
</dbReference>
<evidence type="ECO:0000256" key="6">
    <source>
        <dbReference type="ARBA" id="ARBA00022927"/>
    </source>
</evidence>